<evidence type="ECO:0000256" key="8">
    <source>
        <dbReference type="SAM" id="Phobius"/>
    </source>
</evidence>
<keyword evidence="4" id="KW-1003">Cell membrane</keyword>
<gene>
    <name evidence="9" type="ORF">J057_08676</name>
</gene>
<dbReference type="InterPro" id="IPR004776">
    <property type="entry name" value="Mem_transp_PIN-like"/>
</dbReference>
<organism evidence="9 10">
    <name type="scientific">Marinobacter nanhaiticus D15-8W</name>
    <dbReference type="NCBI Taxonomy" id="626887"/>
    <lineage>
        <taxon>Bacteria</taxon>
        <taxon>Pseudomonadati</taxon>
        <taxon>Pseudomonadota</taxon>
        <taxon>Gammaproteobacteria</taxon>
        <taxon>Pseudomonadales</taxon>
        <taxon>Marinobacteraceae</taxon>
        <taxon>Marinobacter</taxon>
    </lineage>
</organism>
<evidence type="ECO:0000313" key="9">
    <source>
        <dbReference type="EMBL" id="ENO15412.1"/>
    </source>
</evidence>
<dbReference type="Proteomes" id="UP000013165">
    <property type="component" value="Unassembled WGS sequence"/>
</dbReference>
<dbReference type="InterPro" id="IPR038770">
    <property type="entry name" value="Na+/solute_symporter_sf"/>
</dbReference>
<dbReference type="AlphaFoldDB" id="N6WWH8"/>
<keyword evidence="10" id="KW-1185">Reference proteome</keyword>
<feature type="transmembrane region" description="Helical" evidence="8">
    <location>
        <begin position="165"/>
        <end position="187"/>
    </location>
</feature>
<proteinExistence type="inferred from homology"/>
<dbReference type="Gene3D" id="1.20.1530.20">
    <property type="match status" value="1"/>
</dbReference>
<evidence type="ECO:0000256" key="5">
    <source>
        <dbReference type="ARBA" id="ARBA00022692"/>
    </source>
</evidence>
<dbReference type="HOGENOM" id="CLU_056175_3_0_6"/>
<feature type="transmembrane region" description="Helical" evidence="8">
    <location>
        <begin position="256"/>
        <end position="276"/>
    </location>
</feature>
<feature type="transmembrane region" description="Helical" evidence="8">
    <location>
        <begin position="48"/>
        <end position="67"/>
    </location>
</feature>
<dbReference type="GO" id="GO:0055085">
    <property type="term" value="P:transmembrane transport"/>
    <property type="evidence" value="ECO:0007669"/>
    <property type="project" value="InterPro"/>
</dbReference>
<comment type="subcellular location">
    <subcellularLocation>
        <location evidence="1">Cell membrane</location>
        <topology evidence="1">Multi-pass membrane protein</topology>
    </subcellularLocation>
</comment>
<comment type="similarity">
    <text evidence="2">Belongs to the auxin efflux carrier (TC 2.A.69) family.</text>
</comment>
<evidence type="ECO:0000256" key="4">
    <source>
        <dbReference type="ARBA" id="ARBA00022475"/>
    </source>
</evidence>
<evidence type="ECO:0000256" key="2">
    <source>
        <dbReference type="ARBA" id="ARBA00010145"/>
    </source>
</evidence>
<dbReference type="GO" id="GO:0005886">
    <property type="term" value="C:plasma membrane"/>
    <property type="evidence" value="ECO:0007669"/>
    <property type="project" value="UniProtKB-SubCell"/>
</dbReference>
<dbReference type="RefSeq" id="WP_004579708.1">
    <property type="nucleotide sequence ID" value="NZ_AP028878.1"/>
</dbReference>
<dbReference type="PANTHER" id="PTHR36838">
    <property type="entry name" value="AUXIN EFFLUX CARRIER FAMILY PROTEIN"/>
    <property type="match status" value="1"/>
</dbReference>
<feature type="transmembrane region" description="Helical" evidence="8">
    <location>
        <begin position="106"/>
        <end position="124"/>
    </location>
</feature>
<dbReference type="OrthoDB" id="9786439at2"/>
<dbReference type="EMBL" id="APLQ01000011">
    <property type="protein sequence ID" value="ENO15412.1"/>
    <property type="molecule type" value="Genomic_DNA"/>
</dbReference>
<accession>N6WWH8</accession>
<feature type="transmembrane region" description="Helical" evidence="8">
    <location>
        <begin position="6"/>
        <end position="27"/>
    </location>
</feature>
<dbReference type="PANTHER" id="PTHR36838:SF4">
    <property type="entry name" value="AUXIN EFFLUX CARRIER FAMILY PROTEIN"/>
    <property type="match status" value="1"/>
</dbReference>
<keyword evidence="7 8" id="KW-0472">Membrane</keyword>
<feature type="transmembrane region" description="Helical" evidence="8">
    <location>
        <begin position="230"/>
        <end position="250"/>
    </location>
</feature>
<keyword evidence="6 8" id="KW-1133">Transmembrane helix</keyword>
<evidence type="ECO:0000256" key="7">
    <source>
        <dbReference type="ARBA" id="ARBA00023136"/>
    </source>
</evidence>
<comment type="caution">
    <text evidence="9">The sequence shown here is derived from an EMBL/GenBank/DDBJ whole genome shotgun (WGS) entry which is preliminary data.</text>
</comment>
<reference evidence="9 10" key="1">
    <citation type="journal article" date="2013" name="Genome Announc.">
        <title>Genome Sequence of the Polycyclic Aromatic Hydrocarbon-Degrading Bacterium Strain Marinobacter nanhaiticus D15-8WT.</title>
        <authorList>
            <person name="Cui Z."/>
            <person name="Gao W."/>
            <person name="Li Q."/>
            <person name="Xu G."/>
            <person name="Zheng L."/>
        </authorList>
    </citation>
    <scope>NUCLEOTIDE SEQUENCE [LARGE SCALE GENOMIC DNA]</scope>
    <source>
        <strain evidence="9 10">D15-8W</strain>
    </source>
</reference>
<sequence length="316" mass="33493">MSYLDNLLFSLSVTAPIFLVMAAGWLLRRVHWIDDTFVETGSRLVYRLALPALILTSLVDLDLSTWVDPKHVGFGMAATMVSFILLWIVSAWWPGSGPDRGVFVQGAFRGNLGIIGIAVCASLYGKTGLAVGSVLLAGMTLLYNVLSVFALTAASGRGGASWRNITSHLLHNPLIVSILLGLLLAAFKVPVPDLILTSAAYFGQMTLPLALLCVGATLSLSALRLGSSSAIVATVIKLVLLPLFFTLSAIPLGFDALQLGTLFAMFASPTATVSYVMARSMGGNHQLAANIIALTTLFAPVSLSLGIYLLRTLELI</sequence>
<keyword evidence="3" id="KW-0813">Transport</keyword>
<feature type="transmembrane region" description="Helical" evidence="8">
    <location>
        <begin position="199"/>
        <end position="223"/>
    </location>
</feature>
<name>N6WWH8_9GAMM</name>
<dbReference type="PATRIC" id="fig|626887.3.peg.1735"/>
<keyword evidence="5 8" id="KW-0812">Transmembrane</keyword>
<evidence type="ECO:0000256" key="1">
    <source>
        <dbReference type="ARBA" id="ARBA00004651"/>
    </source>
</evidence>
<dbReference type="eggNOG" id="COG0679">
    <property type="taxonomic scope" value="Bacteria"/>
</dbReference>
<dbReference type="Pfam" id="PF03547">
    <property type="entry name" value="Mem_trans"/>
    <property type="match status" value="2"/>
</dbReference>
<evidence type="ECO:0000313" key="10">
    <source>
        <dbReference type="Proteomes" id="UP000013165"/>
    </source>
</evidence>
<evidence type="ECO:0000256" key="3">
    <source>
        <dbReference type="ARBA" id="ARBA00022448"/>
    </source>
</evidence>
<feature type="transmembrane region" description="Helical" evidence="8">
    <location>
        <begin position="130"/>
        <end position="153"/>
    </location>
</feature>
<feature type="transmembrane region" description="Helical" evidence="8">
    <location>
        <begin position="288"/>
        <end position="310"/>
    </location>
</feature>
<feature type="transmembrane region" description="Helical" evidence="8">
    <location>
        <begin position="73"/>
        <end position="94"/>
    </location>
</feature>
<protein>
    <submittedName>
        <fullName evidence="9">AEC family transporter</fullName>
    </submittedName>
</protein>
<evidence type="ECO:0000256" key="6">
    <source>
        <dbReference type="ARBA" id="ARBA00022989"/>
    </source>
</evidence>
<dbReference type="STRING" id="626887.J057_08676"/>